<dbReference type="Proteomes" id="UP001163321">
    <property type="component" value="Chromosome 12"/>
</dbReference>
<sequence>MTLVAHARLLNHFELKPGVIITATEAIFSSKKVKHTEESTGASNDDEVIESAPAAAPPTAEDTPSLALPSRSVILKHVWNPLDGCDAAFFSELEDDMRVECAKHGAVEHVQIVADGSVVVRFAAFHSAIACLKVMHKRWFAGRQIEAQFDPATAENPSDAETKVEAFLASLGE</sequence>
<protein>
    <submittedName>
        <fullName evidence="1">Uncharacterized protein</fullName>
    </submittedName>
</protein>
<proteinExistence type="predicted"/>
<evidence type="ECO:0000313" key="2">
    <source>
        <dbReference type="Proteomes" id="UP001163321"/>
    </source>
</evidence>
<accession>A0ACC0WLQ9</accession>
<keyword evidence="2" id="KW-1185">Reference proteome</keyword>
<reference evidence="1 2" key="1">
    <citation type="journal article" date="2022" name="bioRxiv">
        <title>The genome of the oomycete Peronosclerospora sorghi, a cosmopolitan pathogen of maize and sorghum, is inflated with dispersed pseudogenes.</title>
        <authorList>
            <person name="Fletcher K."/>
            <person name="Martin F."/>
            <person name="Isakeit T."/>
            <person name="Cavanaugh K."/>
            <person name="Magill C."/>
            <person name="Michelmore R."/>
        </authorList>
    </citation>
    <scope>NUCLEOTIDE SEQUENCE [LARGE SCALE GENOMIC DNA]</scope>
    <source>
        <strain evidence="1">P6</strain>
    </source>
</reference>
<comment type="caution">
    <text evidence="1">The sequence shown here is derived from an EMBL/GenBank/DDBJ whole genome shotgun (WGS) entry which is preliminary data.</text>
</comment>
<dbReference type="EMBL" id="CM047591">
    <property type="protein sequence ID" value="KAI9918843.1"/>
    <property type="molecule type" value="Genomic_DNA"/>
</dbReference>
<evidence type="ECO:0000313" key="1">
    <source>
        <dbReference type="EMBL" id="KAI9918843.1"/>
    </source>
</evidence>
<organism evidence="1 2">
    <name type="scientific">Peronosclerospora sorghi</name>
    <dbReference type="NCBI Taxonomy" id="230839"/>
    <lineage>
        <taxon>Eukaryota</taxon>
        <taxon>Sar</taxon>
        <taxon>Stramenopiles</taxon>
        <taxon>Oomycota</taxon>
        <taxon>Peronosporomycetes</taxon>
        <taxon>Peronosporales</taxon>
        <taxon>Peronosporaceae</taxon>
        <taxon>Peronosclerospora</taxon>
    </lineage>
</organism>
<name>A0ACC0WLQ9_9STRA</name>
<gene>
    <name evidence="1" type="ORF">PsorP6_012084</name>
</gene>